<evidence type="ECO:0000313" key="1">
    <source>
        <dbReference type="EMBL" id="GJS55685.1"/>
    </source>
</evidence>
<reference evidence="1" key="1">
    <citation type="journal article" date="2022" name="Int. J. Mol. Sci.">
        <title>Draft Genome of Tanacetum Coccineum: Genomic Comparison of Closely Related Tanacetum-Family Plants.</title>
        <authorList>
            <person name="Yamashiro T."/>
            <person name="Shiraishi A."/>
            <person name="Nakayama K."/>
            <person name="Satake H."/>
        </authorList>
    </citation>
    <scope>NUCLEOTIDE SEQUENCE</scope>
</reference>
<dbReference type="EMBL" id="BQNB010013097">
    <property type="protein sequence ID" value="GJT11797.1"/>
    <property type="molecule type" value="Genomic_DNA"/>
</dbReference>
<accession>A0ABQ4WS08</accession>
<dbReference type="Proteomes" id="UP001151760">
    <property type="component" value="Unassembled WGS sequence"/>
</dbReference>
<comment type="caution">
    <text evidence="1">The sequence shown here is derived from an EMBL/GenBank/DDBJ whole genome shotgun (WGS) entry which is preliminary data.</text>
</comment>
<organism evidence="1 3">
    <name type="scientific">Tanacetum coccineum</name>
    <dbReference type="NCBI Taxonomy" id="301880"/>
    <lineage>
        <taxon>Eukaryota</taxon>
        <taxon>Viridiplantae</taxon>
        <taxon>Streptophyta</taxon>
        <taxon>Embryophyta</taxon>
        <taxon>Tracheophyta</taxon>
        <taxon>Spermatophyta</taxon>
        <taxon>Magnoliopsida</taxon>
        <taxon>eudicotyledons</taxon>
        <taxon>Gunneridae</taxon>
        <taxon>Pentapetalae</taxon>
        <taxon>asterids</taxon>
        <taxon>campanulids</taxon>
        <taxon>Asterales</taxon>
        <taxon>Asteraceae</taxon>
        <taxon>Asteroideae</taxon>
        <taxon>Anthemideae</taxon>
        <taxon>Anthemidinae</taxon>
        <taxon>Tanacetum</taxon>
    </lineage>
</organism>
<reference evidence="1" key="2">
    <citation type="submission" date="2022-01" db="EMBL/GenBank/DDBJ databases">
        <authorList>
            <person name="Yamashiro T."/>
            <person name="Shiraishi A."/>
            <person name="Satake H."/>
            <person name="Nakayama K."/>
        </authorList>
    </citation>
    <scope>NUCLEOTIDE SEQUENCE</scope>
</reference>
<dbReference type="EMBL" id="BQNB010008885">
    <property type="protein sequence ID" value="GJS55685.1"/>
    <property type="molecule type" value="Genomic_DNA"/>
</dbReference>
<proteinExistence type="predicted"/>
<keyword evidence="3" id="KW-1185">Reference proteome</keyword>
<evidence type="ECO:0000313" key="3">
    <source>
        <dbReference type="Proteomes" id="UP001151760"/>
    </source>
</evidence>
<name>A0ABQ4WS08_9ASTR</name>
<gene>
    <name evidence="1" type="ORF">Tco_0629047</name>
    <name evidence="2" type="ORF">Tco_0858839</name>
</gene>
<sequence length="120" mass="12450">MPAGLGFSAQTTNGPSKLKGCAGGVGGDTGSGVGSLMGECNRDGRGRRGWSLIYRLPLRCGFPNRGNRRRVRYKVCLSCTTSSFIGLASIILREAASSPSPAASLPAQQQWQTGGVYGIG</sequence>
<protein>
    <submittedName>
        <fullName evidence="1">Uncharacterized protein</fullName>
    </submittedName>
</protein>
<evidence type="ECO:0000313" key="2">
    <source>
        <dbReference type="EMBL" id="GJT11797.1"/>
    </source>
</evidence>